<evidence type="ECO:0000313" key="2">
    <source>
        <dbReference type="EMBL" id="OYD59453.1"/>
    </source>
</evidence>
<sequence length="217" mass="24749">MITAISWSGGKDSCMMLDKLVKSGHKAACLITTVPADINRTFGHGERIEAIQRQADALGIPLEFVSCTFETYTTDYVERLNVLKQKYELEAIAFGDLYLTEHREWGEKAVDEADISALYPLWMKEDEAFSALQTFIESGYKAAVIRVRDDKLSEDWLGRELDKSFLQDIAREKVCPMGEAGEYHTYVYDGPLFKQPILFEKVEVLQLETTKRLEIAF</sequence>
<gene>
    <name evidence="2" type="ORF">CGZ90_06070</name>
</gene>
<comment type="caution">
    <text evidence="2">The sequence shown here is derived from an EMBL/GenBank/DDBJ whole genome shotgun (WGS) entry which is preliminary data.</text>
</comment>
<dbReference type="GO" id="GO:0017183">
    <property type="term" value="P:protein histidyl modification to diphthamide"/>
    <property type="evidence" value="ECO:0007669"/>
    <property type="project" value="TreeGrafter"/>
</dbReference>
<dbReference type="PANTHER" id="PTHR12196">
    <property type="entry name" value="DOMAIN OF UNKNOWN FUNCTION 71 DUF71 -CONTAINING PROTEIN"/>
    <property type="match status" value="1"/>
</dbReference>
<evidence type="ECO:0000313" key="3">
    <source>
        <dbReference type="Proteomes" id="UP000215059"/>
    </source>
</evidence>
<dbReference type="SUPFAM" id="SSF52402">
    <property type="entry name" value="Adenine nucleotide alpha hydrolases-like"/>
    <property type="match status" value="1"/>
</dbReference>
<dbReference type="GO" id="GO:0017178">
    <property type="term" value="F:diphthine-ammonia ligase activity"/>
    <property type="evidence" value="ECO:0007669"/>
    <property type="project" value="TreeGrafter"/>
</dbReference>
<dbReference type="InterPro" id="IPR014729">
    <property type="entry name" value="Rossmann-like_a/b/a_fold"/>
</dbReference>
<dbReference type="Gene3D" id="3.40.50.620">
    <property type="entry name" value="HUPs"/>
    <property type="match status" value="1"/>
</dbReference>
<name>A0A235FEN0_9BACL</name>
<organism evidence="2 3">
    <name type="scientific">Fictibacillus aquaticus</name>
    <dbReference type="NCBI Taxonomy" id="2021314"/>
    <lineage>
        <taxon>Bacteria</taxon>
        <taxon>Bacillati</taxon>
        <taxon>Bacillota</taxon>
        <taxon>Bacilli</taxon>
        <taxon>Bacillales</taxon>
        <taxon>Fictibacillaceae</taxon>
        <taxon>Fictibacillus</taxon>
    </lineage>
</organism>
<dbReference type="NCBIfam" id="TIGR00290">
    <property type="entry name" value="MJ0570_dom"/>
    <property type="match status" value="1"/>
</dbReference>
<dbReference type="InterPro" id="IPR002761">
    <property type="entry name" value="Diphthami_syn_dom"/>
</dbReference>
<feature type="domain" description="Diphthamide synthase" evidence="1">
    <location>
        <begin position="2"/>
        <end position="211"/>
    </location>
</feature>
<dbReference type="Pfam" id="PF01902">
    <property type="entry name" value="Diphthami_syn_2"/>
    <property type="match status" value="1"/>
</dbReference>
<dbReference type="InterPro" id="IPR030662">
    <property type="entry name" value="DPH6/MJ0570"/>
</dbReference>
<protein>
    <recommendedName>
        <fullName evidence="1">Diphthamide synthase domain-containing protein</fullName>
    </recommendedName>
</protein>
<accession>A0A235FEN0</accession>
<dbReference type="Proteomes" id="UP000215059">
    <property type="component" value="Unassembled WGS sequence"/>
</dbReference>
<dbReference type="OrthoDB" id="3572539at2"/>
<dbReference type="Gene3D" id="3.90.1490.10">
    <property type="entry name" value="putative n-type atp pyrophosphatase, domain 2"/>
    <property type="match status" value="1"/>
</dbReference>
<evidence type="ECO:0000259" key="1">
    <source>
        <dbReference type="Pfam" id="PF01902"/>
    </source>
</evidence>
<dbReference type="CDD" id="cd01994">
    <property type="entry name" value="AANH_PF0828-like"/>
    <property type="match status" value="1"/>
</dbReference>
<keyword evidence="3" id="KW-1185">Reference proteome</keyword>
<dbReference type="PANTHER" id="PTHR12196:SF2">
    <property type="entry name" value="DIPHTHINE--AMMONIA LIGASE"/>
    <property type="match status" value="1"/>
</dbReference>
<proteinExistence type="predicted"/>
<dbReference type="EMBL" id="NOII01000001">
    <property type="protein sequence ID" value="OYD59453.1"/>
    <property type="molecule type" value="Genomic_DNA"/>
</dbReference>
<dbReference type="RefSeq" id="WP_094251414.1">
    <property type="nucleotide sequence ID" value="NZ_JBHLXL010000001.1"/>
</dbReference>
<reference evidence="2 3" key="1">
    <citation type="submission" date="2017-07" db="EMBL/GenBank/DDBJ databases">
        <title>Fictibacillus sp. nov. GDSW-R2A3 Genome sequencing and assembly.</title>
        <authorList>
            <person name="Mayilraj S."/>
        </authorList>
    </citation>
    <scope>NUCLEOTIDE SEQUENCE [LARGE SCALE GENOMIC DNA]</scope>
    <source>
        <strain evidence="2 3">GDSW-R2A3</strain>
    </source>
</reference>
<dbReference type="AlphaFoldDB" id="A0A235FEN0"/>